<accession>A0A317T5B2</accession>
<protein>
    <submittedName>
        <fullName evidence="2">Uncharacterized protein</fullName>
    </submittedName>
</protein>
<keyword evidence="1" id="KW-1133">Transmembrane helix</keyword>
<comment type="caution">
    <text evidence="2">The sequence shown here is derived from an EMBL/GenBank/DDBJ whole genome shotgun (WGS) entry which is preliminary data.</text>
</comment>
<name>A0A317T5B2_9CHLB</name>
<gene>
    <name evidence="2" type="ORF">CR164_08475</name>
</gene>
<organism evidence="2 3">
    <name type="scientific">Prosthecochloris marina</name>
    <dbReference type="NCBI Taxonomy" id="2017681"/>
    <lineage>
        <taxon>Bacteria</taxon>
        <taxon>Pseudomonadati</taxon>
        <taxon>Chlorobiota</taxon>
        <taxon>Chlorobiia</taxon>
        <taxon>Chlorobiales</taxon>
        <taxon>Chlorobiaceae</taxon>
        <taxon>Prosthecochloris</taxon>
    </lineage>
</organism>
<sequence>MGNDEGCGKVKKNNIMTDSKKKKGFSSQLPGIVLFVIIFGGWYLIASYDDNDTAKRSVANARTEARSNNFREVGYFKAANKDRIISVEMIGSVTAAEAKAYAKRKMNTPGRMTAVYFYAPGSVIPADGLTLANNLYAANTVLYDMPGLSKWRYAYMNYGNGSEEFVDCRKPNNSGLCR</sequence>
<keyword evidence="1" id="KW-0812">Transmembrane</keyword>
<evidence type="ECO:0000256" key="1">
    <source>
        <dbReference type="SAM" id="Phobius"/>
    </source>
</evidence>
<dbReference type="Proteomes" id="UP000246278">
    <property type="component" value="Unassembled WGS sequence"/>
</dbReference>
<keyword evidence="3" id="KW-1185">Reference proteome</keyword>
<keyword evidence="1" id="KW-0472">Membrane</keyword>
<reference evidence="3" key="1">
    <citation type="submission" date="2017-10" db="EMBL/GenBank/DDBJ databases">
        <authorList>
            <person name="Gaisin V.A."/>
            <person name="Rysina M.S."/>
            <person name="Grouzdev D.S."/>
        </authorList>
    </citation>
    <scope>NUCLEOTIDE SEQUENCE [LARGE SCALE GENOMIC DNA]</scope>
    <source>
        <strain evidence="3">V1</strain>
    </source>
</reference>
<dbReference type="AlphaFoldDB" id="A0A317T5B2"/>
<dbReference type="EMBL" id="PDNZ01000005">
    <property type="protein sequence ID" value="PWW81843.1"/>
    <property type="molecule type" value="Genomic_DNA"/>
</dbReference>
<proteinExistence type="predicted"/>
<feature type="transmembrane region" description="Helical" evidence="1">
    <location>
        <begin position="29"/>
        <end position="48"/>
    </location>
</feature>
<evidence type="ECO:0000313" key="2">
    <source>
        <dbReference type="EMBL" id="PWW81843.1"/>
    </source>
</evidence>
<evidence type="ECO:0000313" key="3">
    <source>
        <dbReference type="Proteomes" id="UP000246278"/>
    </source>
</evidence>